<dbReference type="SUPFAM" id="SSF51197">
    <property type="entry name" value="Clavaminate synthase-like"/>
    <property type="match status" value="1"/>
</dbReference>
<keyword evidence="2" id="KW-0560">Oxidoreductase</keyword>
<evidence type="ECO:0000313" key="3">
    <source>
        <dbReference type="Proteomes" id="UP000249066"/>
    </source>
</evidence>
<reference evidence="2 3" key="1">
    <citation type="submission" date="2017-08" db="EMBL/GenBank/DDBJ databases">
        <title>Infants hospitalized years apart are colonized by the same room-sourced microbial strains.</title>
        <authorList>
            <person name="Brooks B."/>
            <person name="Olm M.R."/>
            <person name="Firek B.A."/>
            <person name="Baker R."/>
            <person name="Thomas B.C."/>
            <person name="Morowitz M.J."/>
            <person name="Banfield J.F."/>
        </authorList>
    </citation>
    <scope>NUCLEOTIDE SEQUENCE [LARGE SCALE GENOMIC DNA]</scope>
    <source>
        <strain evidence="2">S2_018_000_R2_101</strain>
    </source>
</reference>
<keyword evidence="2" id="KW-0223">Dioxygenase</keyword>
<dbReference type="AlphaFoldDB" id="A0A2W5C673"/>
<sequence length="292" mass="31895">MATNLASGVVSDPKLHDYTTTGGARRYKSTAGTQIEVDIAVLDEYSEALQRDGFVVLRNLIDADTVAAMRADIKRLFATRPGGRNPFEGLKTQLLYAVVDKTLACNPLVEHPAVLGLLDWIFDPNYLLSQLQAINILPGEAAQPLHYDDGFYKVPRPRAPFGAATVIALDDFTADNGATVAIPGSHLWGAREPTEAESAAVEPVVMPAGSAVLFLGTLWHGGGENRLDRARLALTAQYCAPWCRQQENFSLSVSTDQVRRCSEHMQRLLGYSIYPPFMGMVNGMHPKRLLEA</sequence>
<evidence type="ECO:0000313" key="2">
    <source>
        <dbReference type="EMBL" id="PZO89728.1"/>
    </source>
</evidence>
<organism evidence="2 3">
    <name type="scientific">Sphingomonas sanxanigenens</name>
    <dbReference type="NCBI Taxonomy" id="397260"/>
    <lineage>
        <taxon>Bacteria</taxon>
        <taxon>Pseudomonadati</taxon>
        <taxon>Pseudomonadota</taxon>
        <taxon>Alphaproteobacteria</taxon>
        <taxon>Sphingomonadales</taxon>
        <taxon>Sphingomonadaceae</taxon>
        <taxon>Sphingomonas</taxon>
    </lineage>
</organism>
<dbReference type="PANTHER" id="PTHR20883:SF48">
    <property type="entry name" value="ECTOINE DIOXYGENASE"/>
    <property type="match status" value="1"/>
</dbReference>
<accession>A0A2W5C673</accession>
<dbReference type="PANTHER" id="PTHR20883">
    <property type="entry name" value="PHYTANOYL-COA DIOXYGENASE DOMAIN CONTAINING 1"/>
    <property type="match status" value="1"/>
</dbReference>
<dbReference type="Gene3D" id="2.60.120.620">
    <property type="entry name" value="q2cbj1_9rhob like domain"/>
    <property type="match status" value="1"/>
</dbReference>
<evidence type="ECO:0000256" key="1">
    <source>
        <dbReference type="ARBA" id="ARBA00001954"/>
    </source>
</evidence>
<gene>
    <name evidence="2" type="ORF">DI623_09170</name>
</gene>
<comment type="caution">
    <text evidence="2">The sequence shown here is derived from an EMBL/GenBank/DDBJ whole genome shotgun (WGS) entry which is preliminary data.</text>
</comment>
<comment type="cofactor">
    <cofactor evidence="1">
        <name>Fe(2+)</name>
        <dbReference type="ChEBI" id="CHEBI:29033"/>
    </cofactor>
</comment>
<dbReference type="GO" id="GO:0016706">
    <property type="term" value="F:2-oxoglutarate-dependent dioxygenase activity"/>
    <property type="evidence" value="ECO:0007669"/>
    <property type="project" value="UniProtKB-ARBA"/>
</dbReference>
<dbReference type="Proteomes" id="UP000249066">
    <property type="component" value="Unassembled WGS sequence"/>
</dbReference>
<dbReference type="InterPro" id="IPR008775">
    <property type="entry name" value="Phytyl_CoA_dOase-like"/>
</dbReference>
<protein>
    <submittedName>
        <fullName evidence="2">Phytanoyl-CoA dioxygenase</fullName>
    </submittedName>
</protein>
<proteinExistence type="predicted"/>
<name>A0A2W5C673_9SPHN</name>
<dbReference type="EMBL" id="QFNN01000048">
    <property type="protein sequence ID" value="PZO89728.1"/>
    <property type="molecule type" value="Genomic_DNA"/>
</dbReference>
<dbReference type="Pfam" id="PF05721">
    <property type="entry name" value="PhyH"/>
    <property type="match status" value="1"/>
</dbReference>
<dbReference type="GO" id="GO:0005506">
    <property type="term" value="F:iron ion binding"/>
    <property type="evidence" value="ECO:0007669"/>
    <property type="project" value="UniProtKB-ARBA"/>
</dbReference>